<keyword evidence="1" id="KW-1133">Transmembrane helix</keyword>
<keyword evidence="1" id="KW-0812">Transmembrane</keyword>
<dbReference type="EMBL" id="JACHON010000010">
    <property type="protein sequence ID" value="MBB6513308.1"/>
    <property type="molecule type" value="Genomic_DNA"/>
</dbReference>
<evidence type="ECO:0000313" key="2">
    <source>
        <dbReference type="EMBL" id="MBB6513308.1"/>
    </source>
</evidence>
<gene>
    <name evidence="2" type="ORF">GGQ92_002115</name>
</gene>
<comment type="caution">
    <text evidence="2">The sequence shown here is derived from an EMBL/GenBank/DDBJ whole genome shotgun (WGS) entry which is preliminary data.</text>
</comment>
<keyword evidence="1" id="KW-0472">Membrane</keyword>
<feature type="transmembrane region" description="Helical" evidence="1">
    <location>
        <begin position="12"/>
        <end position="29"/>
    </location>
</feature>
<dbReference type="Proteomes" id="UP000572212">
    <property type="component" value="Unassembled WGS sequence"/>
</dbReference>
<evidence type="ECO:0000313" key="3">
    <source>
        <dbReference type="Proteomes" id="UP000572212"/>
    </source>
</evidence>
<organism evidence="2 3">
    <name type="scientific">Gracilibacillus halotolerans</name>
    <dbReference type="NCBI Taxonomy" id="74386"/>
    <lineage>
        <taxon>Bacteria</taxon>
        <taxon>Bacillati</taxon>
        <taxon>Bacillota</taxon>
        <taxon>Bacilli</taxon>
        <taxon>Bacillales</taxon>
        <taxon>Bacillaceae</taxon>
        <taxon>Gracilibacillus</taxon>
    </lineage>
</organism>
<sequence>MRTLKISNWYIGWKYGGILFLALAFVIITA</sequence>
<evidence type="ECO:0000256" key="1">
    <source>
        <dbReference type="SAM" id="Phobius"/>
    </source>
</evidence>
<name>A0A841RRU7_9BACI</name>
<keyword evidence="2" id="KW-0449">Lipoprotein</keyword>
<accession>A0A841RRU7</accession>
<proteinExistence type="predicted"/>
<keyword evidence="3" id="KW-1185">Reference proteome</keyword>
<reference evidence="2 3" key="1">
    <citation type="submission" date="2020-08" db="EMBL/GenBank/DDBJ databases">
        <title>Genomic Encyclopedia of Type Strains, Phase IV (KMG-IV): sequencing the most valuable type-strain genomes for metagenomic binning, comparative biology and taxonomic classification.</title>
        <authorList>
            <person name="Goeker M."/>
        </authorList>
    </citation>
    <scope>NUCLEOTIDE SEQUENCE [LARGE SCALE GENOMIC DNA]</scope>
    <source>
        <strain evidence="2 3">DSM 11805</strain>
    </source>
</reference>
<dbReference type="AlphaFoldDB" id="A0A841RRU7"/>
<protein>
    <submittedName>
        <fullName evidence="2">Putative outer membrane lipoprotein</fullName>
    </submittedName>
</protein>